<organism evidence="1 2">
    <name type="scientific">Mucor saturninus</name>
    <dbReference type="NCBI Taxonomy" id="64648"/>
    <lineage>
        <taxon>Eukaryota</taxon>
        <taxon>Fungi</taxon>
        <taxon>Fungi incertae sedis</taxon>
        <taxon>Mucoromycota</taxon>
        <taxon>Mucoromycotina</taxon>
        <taxon>Mucoromycetes</taxon>
        <taxon>Mucorales</taxon>
        <taxon>Mucorineae</taxon>
        <taxon>Mucoraceae</taxon>
        <taxon>Mucor</taxon>
    </lineage>
</organism>
<accession>A0A8H7RLW7</accession>
<comment type="caution">
    <text evidence="1">The sequence shown here is derived from an EMBL/GenBank/DDBJ whole genome shotgun (WGS) entry which is preliminary data.</text>
</comment>
<dbReference type="AlphaFoldDB" id="A0A8H7RLW7"/>
<reference evidence="1" key="1">
    <citation type="submission" date="2020-12" db="EMBL/GenBank/DDBJ databases">
        <title>Metabolic potential, ecology and presence of endohyphal bacteria is reflected in genomic diversity of Mucoromycotina.</title>
        <authorList>
            <person name="Muszewska A."/>
            <person name="Okrasinska A."/>
            <person name="Steczkiewicz K."/>
            <person name="Drgas O."/>
            <person name="Orlowska M."/>
            <person name="Perlinska-Lenart U."/>
            <person name="Aleksandrzak-Piekarczyk T."/>
            <person name="Szatraj K."/>
            <person name="Zielenkiewicz U."/>
            <person name="Pilsyk S."/>
            <person name="Malc E."/>
            <person name="Mieczkowski P."/>
            <person name="Kruszewska J.S."/>
            <person name="Biernat P."/>
            <person name="Pawlowska J."/>
        </authorList>
    </citation>
    <scope>NUCLEOTIDE SEQUENCE</scope>
    <source>
        <strain evidence="1">WA0000017839</strain>
    </source>
</reference>
<protein>
    <submittedName>
        <fullName evidence="1">Uncharacterized protein</fullName>
    </submittedName>
</protein>
<gene>
    <name evidence="1" type="ORF">INT47_000568</name>
</gene>
<evidence type="ECO:0000313" key="1">
    <source>
        <dbReference type="EMBL" id="KAG2212592.1"/>
    </source>
</evidence>
<sequence>MIKVSKRHGLSKEFARVLRDAIFLYDEEDKRALEEYLESVLKRVRRYVPSPNVLWPVVDNLFNVYGHIECAVTGFPLFDRQGWKQAKAVLEAIRIGHVSDPPGISFYYLVKRDSLGLPVYRCTRGTNSVEGGIHQNIIRKFSSFNAGPFLADWALADYRLRHNISVGSRNRFNIEHRSHYNPWLVQALNTLRDDVDQEIIP</sequence>
<dbReference type="Proteomes" id="UP000603453">
    <property type="component" value="Unassembled WGS sequence"/>
</dbReference>
<evidence type="ECO:0000313" key="2">
    <source>
        <dbReference type="Proteomes" id="UP000603453"/>
    </source>
</evidence>
<dbReference type="EMBL" id="JAEPRD010000005">
    <property type="protein sequence ID" value="KAG2212592.1"/>
    <property type="molecule type" value="Genomic_DNA"/>
</dbReference>
<keyword evidence="2" id="KW-1185">Reference proteome</keyword>
<dbReference type="OrthoDB" id="2267587at2759"/>
<proteinExistence type="predicted"/>
<name>A0A8H7RLW7_9FUNG</name>